<accession>A0AAV4XMZ6</accession>
<sequence>MFFSKLFRWFRVLYQVSPALTSNFLSKLNSLSNIWNHKNCKVISIMLDIKEAVAVTEFIVKKFQKINIYHRLEFPLSTPPKKETQIGVFRFTAHRR</sequence>
<evidence type="ECO:0000313" key="1">
    <source>
        <dbReference type="EMBL" id="GIY96546.1"/>
    </source>
</evidence>
<dbReference type="Proteomes" id="UP001054945">
    <property type="component" value="Unassembled WGS sequence"/>
</dbReference>
<proteinExistence type="predicted"/>
<comment type="caution">
    <text evidence="1">The sequence shown here is derived from an EMBL/GenBank/DDBJ whole genome shotgun (WGS) entry which is preliminary data.</text>
</comment>
<protein>
    <submittedName>
        <fullName evidence="1">Uncharacterized protein</fullName>
    </submittedName>
</protein>
<dbReference type="AlphaFoldDB" id="A0AAV4XMZ6"/>
<name>A0AAV4XMZ6_CAEEX</name>
<keyword evidence="2" id="KW-1185">Reference proteome</keyword>
<evidence type="ECO:0000313" key="2">
    <source>
        <dbReference type="Proteomes" id="UP001054945"/>
    </source>
</evidence>
<organism evidence="1 2">
    <name type="scientific">Caerostris extrusa</name>
    <name type="common">Bark spider</name>
    <name type="synonym">Caerostris bankana</name>
    <dbReference type="NCBI Taxonomy" id="172846"/>
    <lineage>
        <taxon>Eukaryota</taxon>
        <taxon>Metazoa</taxon>
        <taxon>Ecdysozoa</taxon>
        <taxon>Arthropoda</taxon>
        <taxon>Chelicerata</taxon>
        <taxon>Arachnida</taxon>
        <taxon>Araneae</taxon>
        <taxon>Araneomorphae</taxon>
        <taxon>Entelegynae</taxon>
        <taxon>Araneoidea</taxon>
        <taxon>Araneidae</taxon>
        <taxon>Caerostris</taxon>
    </lineage>
</organism>
<dbReference type="EMBL" id="BPLR01000672">
    <property type="protein sequence ID" value="GIY96546.1"/>
    <property type="molecule type" value="Genomic_DNA"/>
</dbReference>
<reference evidence="1 2" key="1">
    <citation type="submission" date="2021-06" db="EMBL/GenBank/DDBJ databases">
        <title>Caerostris extrusa draft genome.</title>
        <authorList>
            <person name="Kono N."/>
            <person name="Arakawa K."/>
        </authorList>
    </citation>
    <scope>NUCLEOTIDE SEQUENCE [LARGE SCALE GENOMIC DNA]</scope>
</reference>
<gene>
    <name evidence="1" type="ORF">CEXT_72491</name>
</gene>